<protein>
    <recommendedName>
        <fullName evidence="5">Beta-barrel assembly machine subunit BamC</fullName>
    </recommendedName>
</protein>
<keyword evidence="2" id="KW-0812">Transmembrane</keyword>
<evidence type="ECO:0008006" key="5">
    <source>
        <dbReference type="Google" id="ProtNLM"/>
    </source>
</evidence>
<evidence type="ECO:0000313" key="3">
    <source>
        <dbReference type="EMBL" id="MFD0737922.1"/>
    </source>
</evidence>
<name>A0ABW2YHJ7_9GAMM</name>
<dbReference type="EMBL" id="JBHTIH010000002">
    <property type="protein sequence ID" value="MFD0737922.1"/>
    <property type="molecule type" value="Genomic_DNA"/>
</dbReference>
<feature type="transmembrane region" description="Helical" evidence="2">
    <location>
        <begin position="12"/>
        <end position="31"/>
    </location>
</feature>
<sequence>MSVPVPVSLPRAAVAGLLVVGLLGASGCSWFRKGDKLYAQSAESRPLEVPPDLDLPRSDGAMGVPSGSVTASGQASAAPMAPAAAAGTAATPASSTIGFTTPGSRDEVFNKVGDALAKVGGVNVASRAQLLGAFDVNYEGSNFLVRVSAADAGAYVSAVDPRGLPATGEPPAKLIAALKAAIGGN</sequence>
<dbReference type="RefSeq" id="WP_386810878.1">
    <property type="nucleotide sequence ID" value="NZ_JBHTIH010000002.1"/>
</dbReference>
<reference evidence="4" key="1">
    <citation type="journal article" date="2019" name="Int. J. Syst. Evol. Microbiol.">
        <title>The Global Catalogue of Microorganisms (GCM) 10K type strain sequencing project: providing services to taxonomists for standard genome sequencing and annotation.</title>
        <authorList>
            <consortium name="The Broad Institute Genomics Platform"/>
            <consortium name="The Broad Institute Genome Sequencing Center for Infectious Disease"/>
            <person name="Wu L."/>
            <person name="Ma J."/>
        </authorList>
    </citation>
    <scope>NUCLEOTIDE SEQUENCE [LARGE SCALE GENOMIC DNA]</scope>
    <source>
        <strain evidence="4">CCUG 55491</strain>
    </source>
</reference>
<evidence type="ECO:0000313" key="4">
    <source>
        <dbReference type="Proteomes" id="UP001597090"/>
    </source>
</evidence>
<accession>A0ABW2YHJ7</accession>
<proteinExistence type="predicted"/>
<keyword evidence="2" id="KW-1133">Transmembrane helix</keyword>
<keyword evidence="4" id="KW-1185">Reference proteome</keyword>
<feature type="region of interest" description="Disordered" evidence="1">
    <location>
        <begin position="43"/>
        <end position="75"/>
    </location>
</feature>
<gene>
    <name evidence="3" type="ORF">ACFQZQ_01275</name>
</gene>
<keyword evidence="2" id="KW-0472">Membrane</keyword>
<dbReference type="Proteomes" id="UP001597090">
    <property type="component" value="Unassembled WGS sequence"/>
</dbReference>
<evidence type="ECO:0000256" key="1">
    <source>
        <dbReference type="SAM" id="MobiDB-lite"/>
    </source>
</evidence>
<evidence type="ECO:0000256" key="2">
    <source>
        <dbReference type="SAM" id="Phobius"/>
    </source>
</evidence>
<organism evidence="3 4">
    <name type="scientific">Lysobacter koreensis</name>
    <dbReference type="NCBI Taxonomy" id="266122"/>
    <lineage>
        <taxon>Bacteria</taxon>
        <taxon>Pseudomonadati</taxon>
        <taxon>Pseudomonadota</taxon>
        <taxon>Gammaproteobacteria</taxon>
        <taxon>Lysobacterales</taxon>
        <taxon>Lysobacteraceae</taxon>
        <taxon>Lysobacter</taxon>
    </lineage>
</organism>
<comment type="caution">
    <text evidence="3">The sequence shown here is derived from an EMBL/GenBank/DDBJ whole genome shotgun (WGS) entry which is preliminary data.</text>
</comment>